<proteinExistence type="predicted"/>
<keyword evidence="3" id="KW-0676">Redox-active center</keyword>
<dbReference type="CDD" id="cd02966">
    <property type="entry name" value="TlpA_like_family"/>
    <property type="match status" value="1"/>
</dbReference>
<keyword evidence="4" id="KW-0732">Signal</keyword>
<dbReference type="PANTHER" id="PTHR42852:SF17">
    <property type="entry name" value="THIOREDOXIN-LIKE PROTEIN HI_1115"/>
    <property type="match status" value="1"/>
</dbReference>
<comment type="subcellular location">
    <subcellularLocation>
        <location evidence="1">Cell envelope</location>
    </subcellularLocation>
</comment>
<comment type="caution">
    <text evidence="6">The sequence shown here is derived from an EMBL/GenBank/DDBJ whole genome shotgun (WGS) entry which is preliminary data.</text>
</comment>
<protein>
    <submittedName>
        <fullName evidence="6">Thiol-disulfide isomerase/thioredoxin</fullName>
    </submittedName>
</protein>
<dbReference type="Proteomes" id="UP000584867">
    <property type="component" value="Unassembled WGS sequence"/>
</dbReference>
<evidence type="ECO:0000256" key="4">
    <source>
        <dbReference type="SAM" id="SignalP"/>
    </source>
</evidence>
<dbReference type="PROSITE" id="PS00194">
    <property type="entry name" value="THIOREDOXIN_1"/>
    <property type="match status" value="1"/>
</dbReference>
<organism evidence="6 7">
    <name type="scientific">Granulicella mallensis</name>
    <dbReference type="NCBI Taxonomy" id="940614"/>
    <lineage>
        <taxon>Bacteria</taxon>
        <taxon>Pseudomonadati</taxon>
        <taxon>Acidobacteriota</taxon>
        <taxon>Terriglobia</taxon>
        <taxon>Terriglobales</taxon>
        <taxon>Acidobacteriaceae</taxon>
        <taxon>Granulicella</taxon>
    </lineage>
</organism>
<dbReference type="InterPro" id="IPR017937">
    <property type="entry name" value="Thioredoxin_CS"/>
</dbReference>
<dbReference type="InterPro" id="IPR011990">
    <property type="entry name" value="TPR-like_helical_dom_sf"/>
</dbReference>
<dbReference type="GO" id="GO:0006950">
    <property type="term" value="P:response to stress"/>
    <property type="evidence" value="ECO:0007669"/>
    <property type="project" value="UniProtKB-ARBA"/>
</dbReference>
<dbReference type="PROSITE" id="PS51352">
    <property type="entry name" value="THIOREDOXIN_2"/>
    <property type="match status" value="1"/>
</dbReference>
<dbReference type="GO" id="GO:0030313">
    <property type="term" value="C:cell envelope"/>
    <property type="evidence" value="ECO:0007669"/>
    <property type="project" value="UniProtKB-SubCell"/>
</dbReference>
<dbReference type="GO" id="GO:0017004">
    <property type="term" value="P:cytochrome complex assembly"/>
    <property type="evidence" value="ECO:0007669"/>
    <property type="project" value="UniProtKB-KW"/>
</dbReference>
<keyword evidence="6" id="KW-0413">Isomerase</keyword>
<dbReference type="Gene3D" id="1.25.40.10">
    <property type="entry name" value="Tetratricopeptide repeat domain"/>
    <property type="match status" value="1"/>
</dbReference>
<dbReference type="AlphaFoldDB" id="A0A7W7ZM46"/>
<dbReference type="GO" id="GO:0016491">
    <property type="term" value="F:oxidoreductase activity"/>
    <property type="evidence" value="ECO:0007669"/>
    <property type="project" value="InterPro"/>
</dbReference>
<evidence type="ECO:0000256" key="2">
    <source>
        <dbReference type="ARBA" id="ARBA00022748"/>
    </source>
</evidence>
<dbReference type="Pfam" id="PF08534">
    <property type="entry name" value="Redoxin"/>
    <property type="match status" value="1"/>
</dbReference>
<reference evidence="6 7" key="1">
    <citation type="submission" date="2020-08" db="EMBL/GenBank/DDBJ databases">
        <title>Genomic Encyclopedia of Type Strains, Phase IV (KMG-V): Genome sequencing to study the core and pangenomes of soil and plant-associated prokaryotes.</title>
        <authorList>
            <person name="Whitman W."/>
        </authorList>
    </citation>
    <scope>NUCLEOTIDE SEQUENCE [LARGE SCALE GENOMIC DNA]</scope>
    <source>
        <strain evidence="6 7">X5P3</strain>
    </source>
</reference>
<evidence type="ECO:0000313" key="6">
    <source>
        <dbReference type="EMBL" id="MBB5062467.1"/>
    </source>
</evidence>
<gene>
    <name evidence="6" type="ORF">HDF15_000797</name>
</gene>
<name>A0A7W7ZM46_9BACT</name>
<sequence length="706" mass="76151">MSIRAVSLVLLLAAPNLFAQQAPSSSVAKSTNAGHPEQSVLATEPACPLINSNAITHQSETEPILVAYDSGTMGALRAAKSVTLHAAPVPMNGLGTVADFPMARQADGTWLATVKLAGKSVGSGYVMFDVEDQDHHIDRNGGAYWDTELCFTNRNIPNSAYMLPSGFSAKLSSYNGRIVAPGFQRAPDTARALAIAREDFTKHPQDFGDLFSIWFLETEGGLGRGTDAEWAQVSRELDEQITKNGTTNGFFLQILGFVAPAQARIDPAVIGRLRAAIIASPRTIQPSRWEGTTLKLIPKPAYWDDAVAKEVALFLSELDLPPAEQIKDPEARGDALEAFVKKYGNCVENCNEIAPAFGLGVQAFGEAGDLDGAKRLAEEWMAWDPKNPDPPAVLAQTYLTANKRLPEALELANRAAELYKPFADTVTRPASDHTIRSQMYFEVAPWASHKGRAELLRGKIEAEVGDWAAAAKDLQVAWNALAQNPGMVMQFIEAAIALGGADEHIGDREAALKAYLSAASEPYQTDPKAHNAYLRLFVAEGKGTDQQAEASLLAAVEESRAKEAGNYVPVELHRPIPKLQLTGLDGKALSLENRRRPVVVDLWATWCGACAVELPSLLAFQKAHPEVDVLAVDVADKPEAVRQFLMSKKLTGLHVALTKAFPEGMAQNYPTTLVISSKHEIAFLHASMPNDIGAELAADLSALNPQ</sequence>
<keyword evidence="2" id="KW-0201">Cytochrome c-type biogenesis</keyword>
<dbReference type="EMBL" id="JACHIO010000003">
    <property type="protein sequence ID" value="MBB5062467.1"/>
    <property type="molecule type" value="Genomic_DNA"/>
</dbReference>
<dbReference type="InterPro" id="IPR013740">
    <property type="entry name" value="Redoxin"/>
</dbReference>
<evidence type="ECO:0000259" key="5">
    <source>
        <dbReference type="PROSITE" id="PS51352"/>
    </source>
</evidence>
<feature type="domain" description="Thioredoxin" evidence="5">
    <location>
        <begin position="570"/>
        <end position="706"/>
    </location>
</feature>
<dbReference type="GO" id="GO:0016853">
    <property type="term" value="F:isomerase activity"/>
    <property type="evidence" value="ECO:0007669"/>
    <property type="project" value="UniProtKB-KW"/>
</dbReference>
<dbReference type="Gene3D" id="3.40.30.10">
    <property type="entry name" value="Glutaredoxin"/>
    <property type="match status" value="1"/>
</dbReference>
<dbReference type="InterPro" id="IPR013766">
    <property type="entry name" value="Thioredoxin_domain"/>
</dbReference>
<evidence type="ECO:0000256" key="1">
    <source>
        <dbReference type="ARBA" id="ARBA00004196"/>
    </source>
</evidence>
<dbReference type="PANTHER" id="PTHR42852">
    <property type="entry name" value="THIOL:DISULFIDE INTERCHANGE PROTEIN DSBE"/>
    <property type="match status" value="1"/>
</dbReference>
<evidence type="ECO:0000313" key="7">
    <source>
        <dbReference type="Proteomes" id="UP000584867"/>
    </source>
</evidence>
<dbReference type="SUPFAM" id="SSF48452">
    <property type="entry name" value="TPR-like"/>
    <property type="match status" value="1"/>
</dbReference>
<feature type="chain" id="PRO_5031332642" evidence="4">
    <location>
        <begin position="20"/>
        <end position="706"/>
    </location>
</feature>
<accession>A0A7W7ZM46</accession>
<dbReference type="InterPro" id="IPR050553">
    <property type="entry name" value="Thioredoxin_ResA/DsbE_sf"/>
</dbReference>
<dbReference type="SUPFAM" id="SSF52833">
    <property type="entry name" value="Thioredoxin-like"/>
    <property type="match status" value="1"/>
</dbReference>
<dbReference type="RefSeq" id="WP_184252959.1">
    <property type="nucleotide sequence ID" value="NZ_JACHIO010000003.1"/>
</dbReference>
<dbReference type="InterPro" id="IPR036249">
    <property type="entry name" value="Thioredoxin-like_sf"/>
</dbReference>
<feature type="signal peptide" evidence="4">
    <location>
        <begin position="1"/>
        <end position="19"/>
    </location>
</feature>
<evidence type="ECO:0000256" key="3">
    <source>
        <dbReference type="ARBA" id="ARBA00023284"/>
    </source>
</evidence>